<proteinExistence type="predicted"/>
<dbReference type="AlphaFoldDB" id="A0A1A8UUW8"/>
<name>A0A1A8UUW8_NOTFU</name>
<organism evidence="1">
    <name type="scientific">Nothobranchius furzeri</name>
    <name type="common">Turquoise killifish</name>
    <dbReference type="NCBI Taxonomy" id="105023"/>
    <lineage>
        <taxon>Eukaryota</taxon>
        <taxon>Metazoa</taxon>
        <taxon>Chordata</taxon>
        <taxon>Craniata</taxon>
        <taxon>Vertebrata</taxon>
        <taxon>Euteleostomi</taxon>
        <taxon>Actinopterygii</taxon>
        <taxon>Neopterygii</taxon>
        <taxon>Teleostei</taxon>
        <taxon>Neoteleostei</taxon>
        <taxon>Acanthomorphata</taxon>
        <taxon>Ovalentaria</taxon>
        <taxon>Atherinomorphae</taxon>
        <taxon>Cyprinodontiformes</taxon>
        <taxon>Nothobranchiidae</taxon>
        <taxon>Nothobranchius</taxon>
    </lineage>
</organism>
<reference evidence="1" key="2">
    <citation type="submission" date="2016-06" db="EMBL/GenBank/DDBJ databases">
        <title>The genome of a short-lived fish provides insights into sex chromosome evolution and the genetic control of aging.</title>
        <authorList>
            <person name="Reichwald K."/>
            <person name="Felder M."/>
            <person name="Petzold A."/>
            <person name="Koch P."/>
            <person name="Groth M."/>
            <person name="Platzer M."/>
        </authorList>
    </citation>
    <scope>NUCLEOTIDE SEQUENCE</scope>
    <source>
        <tissue evidence="1">Brain</tissue>
    </source>
</reference>
<reference evidence="1" key="1">
    <citation type="submission" date="2016-05" db="EMBL/GenBank/DDBJ databases">
        <authorList>
            <person name="Lavstsen T."/>
            <person name="Jespersen J.S."/>
        </authorList>
    </citation>
    <scope>NUCLEOTIDE SEQUENCE</scope>
    <source>
        <tissue evidence="1">Brain</tissue>
    </source>
</reference>
<evidence type="ECO:0000313" key="1">
    <source>
        <dbReference type="EMBL" id="SBS51117.1"/>
    </source>
</evidence>
<protein>
    <submittedName>
        <fullName evidence="1">Uncharacterized protein</fullName>
    </submittedName>
</protein>
<sequence length="97" mass="10162">EPPLAVPPVTCPQNSIEENHTTLKTGAGIGPCTPSGNACSIFSFLSITCSFWSVGVRPPHHTCSSFSSLCSERSTSSVSETCCPTDAQLRTGCVPME</sequence>
<accession>A0A1A8UUW8</accession>
<feature type="non-terminal residue" evidence="1">
    <location>
        <position position="97"/>
    </location>
</feature>
<dbReference type="EMBL" id="HAEJ01010660">
    <property type="protein sequence ID" value="SBS51117.1"/>
    <property type="molecule type" value="Transcribed_RNA"/>
</dbReference>
<gene>
    <name evidence="1" type="primary">CABZ01078499.2</name>
</gene>
<feature type="non-terminal residue" evidence="1">
    <location>
        <position position="1"/>
    </location>
</feature>